<evidence type="ECO:0000313" key="2">
    <source>
        <dbReference type="EMBL" id="MFC3579115.1"/>
    </source>
</evidence>
<feature type="transmembrane region" description="Helical" evidence="1">
    <location>
        <begin position="17"/>
        <end position="36"/>
    </location>
</feature>
<proteinExistence type="predicted"/>
<organism evidence="2 3">
    <name type="scientific">Sphingomonas hylomeconis</name>
    <dbReference type="NCBI Taxonomy" id="1395958"/>
    <lineage>
        <taxon>Bacteria</taxon>
        <taxon>Pseudomonadati</taxon>
        <taxon>Pseudomonadota</taxon>
        <taxon>Alphaproteobacteria</taxon>
        <taxon>Sphingomonadales</taxon>
        <taxon>Sphingomonadaceae</taxon>
        <taxon>Sphingomonas</taxon>
    </lineage>
</organism>
<evidence type="ECO:0000313" key="3">
    <source>
        <dbReference type="Proteomes" id="UP001595713"/>
    </source>
</evidence>
<protein>
    <submittedName>
        <fullName evidence="2">Uncharacterized protein</fullName>
    </submittedName>
</protein>
<dbReference type="Proteomes" id="UP001595713">
    <property type="component" value="Unassembled WGS sequence"/>
</dbReference>
<keyword evidence="3" id="KW-1185">Reference proteome</keyword>
<comment type="caution">
    <text evidence="2">The sequence shown here is derived from an EMBL/GenBank/DDBJ whole genome shotgun (WGS) entry which is preliminary data.</text>
</comment>
<keyword evidence="1" id="KW-0472">Membrane</keyword>
<gene>
    <name evidence="2" type="ORF">ACFONA_02970</name>
</gene>
<evidence type="ECO:0000256" key="1">
    <source>
        <dbReference type="SAM" id="Phobius"/>
    </source>
</evidence>
<keyword evidence="1" id="KW-0812">Transmembrane</keyword>
<feature type="transmembrane region" description="Helical" evidence="1">
    <location>
        <begin position="74"/>
        <end position="94"/>
    </location>
</feature>
<accession>A0ABV7SUX1</accession>
<sequence length="97" mass="10368">MNLSVDPRAANLGRLRLAMWTFFGGLLILPAIAMLFTGELRWTAADFIAAAAIFTALGCSIEAIVWLVDQPFLRAALICAAIAACLAIWADGAVKIF</sequence>
<keyword evidence="1" id="KW-1133">Transmembrane helix</keyword>
<dbReference type="EMBL" id="JBHRXP010000001">
    <property type="protein sequence ID" value="MFC3579115.1"/>
    <property type="molecule type" value="Genomic_DNA"/>
</dbReference>
<name>A0ABV7SUX1_9SPHN</name>
<feature type="transmembrane region" description="Helical" evidence="1">
    <location>
        <begin position="48"/>
        <end position="68"/>
    </location>
</feature>
<reference evidence="3" key="1">
    <citation type="journal article" date="2019" name="Int. J. Syst. Evol. Microbiol.">
        <title>The Global Catalogue of Microorganisms (GCM) 10K type strain sequencing project: providing services to taxonomists for standard genome sequencing and annotation.</title>
        <authorList>
            <consortium name="The Broad Institute Genomics Platform"/>
            <consortium name="The Broad Institute Genome Sequencing Center for Infectious Disease"/>
            <person name="Wu L."/>
            <person name="Ma J."/>
        </authorList>
    </citation>
    <scope>NUCLEOTIDE SEQUENCE [LARGE SCALE GENOMIC DNA]</scope>
    <source>
        <strain evidence="3">KCTC 42739</strain>
    </source>
</reference>